<keyword evidence="7" id="KW-0597">Phosphoprotein</keyword>
<evidence type="ECO:0000313" key="13">
    <source>
        <dbReference type="EMBL" id="KAJ3047655.1"/>
    </source>
</evidence>
<evidence type="ECO:0000256" key="5">
    <source>
        <dbReference type="ARBA" id="ARBA00022448"/>
    </source>
</evidence>
<dbReference type="Gene3D" id="1.20.1270.60">
    <property type="entry name" value="Arfaptin homology (AH) domain/BAR domain"/>
    <property type="match status" value="1"/>
</dbReference>
<dbReference type="AlphaFoldDB" id="A0AAD5WZZ8"/>
<sequence>MSVLGDAMSGGGPSTKMQEFDPYFEKRRVHLDNLEAQLKGLLKALEGLIKERKDMGGAAFEFGESIEALAAAHSQSALAHNLTVLAGIQKKINDLNLKQAKHDINYLAATAEDYVRIIGSIRIAFASRAKYHRIWQLAEGNLQKKNDTLEKLRSASRTRSDKIAAMGTEIEEATKQVESTKRDFEEVSNRLRMELDRFDREKISAFAASLRGFLRSILETQKEVVALWQSYFEEAQSVESARE</sequence>
<dbReference type="GO" id="GO:0005768">
    <property type="term" value="C:endosome"/>
    <property type="evidence" value="ECO:0007669"/>
    <property type="project" value="TreeGrafter"/>
</dbReference>
<keyword evidence="10" id="KW-0472">Membrane</keyword>
<proteinExistence type="inferred from homology"/>
<dbReference type="GO" id="GO:0035091">
    <property type="term" value="F:phosphatidylinositol binding"/>
    <property type="evidence" value="ECO:0007669"/>
    <property type="project" value="TreeGrafter"/>
</dbReference>
<dbReference type="Pfam" id="PF09325">
    <property type="entry name" value="Vps5"/>
    <property type="match status" value="1"/>
</dbReference>
<comment type="similarity">
    <text evidence="4">Belongs to the sorting nexin family.</text>
</comment>
<evidence type="ECO:0000313" key="14">
    <source>
        <dbReference type="Proteomes" id="UP001212841"/>
    </source>
</evidence>
<evidence type="ECO:0000256" key="8">
    <source>
        <dbReference type="ARBA" id="ARBA00022927"/>
    </source>
</evidence>
<evidence type="ECO:0000256" key="3">
    <source>
        <dbReference type="ARBA" id="ARBA00004555"/>
    </source>
</evidence>
<keyword evidence="8" id="KW-0653">Protein transport</keyword>
<dbReference type="GO" id="GO:0015031">
    <property type="term" value="P:protein transport"/>
    <property type="evidence" value="ECO:0007669"/>
    <property type="project" value="UniProtKB-KW"/>
</dbReference>
<feature type="coiled-coil region" evidence="11">
    <location>
        <begin position="163"/>
        <end position="201"/>
    </location>
</feature>
<dbReference type="FunFam" id="1.20.1270.60:FF:000022">
    <property type="entry name" value="Sorting nexin 3 protein"/>
    <property type="match status" value="1"/>
</dbReference>
<dbReference type="EMBL" id="JADGJD010000922">
    <property type="protein sequence ID" value="KAJ3047655.1"/>
    <property type="molecule type" value="Genomic_DNA"/>
</dbReference>
<evidence type="ECO:0000256" key="1">
    <source>
        <dbReference type="ARBA" id="ARBA00004287"/>
    </source>
</evidence>
<evidence type="ECO:0000256" key="9">
    <source>
        <dbReference type="ARBA" id="ARBA00023034"/>
    </source>
</evidence>
<dbReference type="Proteomes" id="UP001212841">
    <property type="component" value="Unassembled WGS sequence"/>
</dbReference>
<dbReference type="InterPro" id="IPR015404">
    <property type="entry name" value="Vps5_C"/>
</dbReference>
<keyword evidence="6" id="KW-0963">Cytoplasm</keyword>
<dbReference type="InterPro" id="IPR027267">
    <property type="entry name" value="AH/BAR_dom_sf"/>
</dbReference>
<organism evidence="13 14">
    <name type="scientific">Rhizophlyctis rosea</name>
    <dbReference type="NCBI Taxonomy" id="64517"/>
    <lineage>
        <taxon>Eukaryota</taxon>
        <taxon>Fungi</taxon>
        <taxon>Fungi incertae sedis</taxon>
        <taxon>Chytridiomycota</taxon>
        <taxon>Chytridiomycota incertae sedis</taxon>
        <taxon>Chytridiomycetes</taxon>
        <taxon>Rhizophlyctidales</taxon>
        <taxon>Rhizophlyctidaceae</taxon>
        <taxon>Rhizophlyctis</taxon>
    </lineage>
</organism>
<keyword evidence="9" id="KW-0333">Golgi apparatus</keyword>
<reference evidence="13" key="1">
    <citation type="submission" date="2020-05" db="EMBL/GenBank/DDBJ databases">
        <title>Phylogenomic resolution of chytrid fungi.</title>
        <authorList>
            <person name="Stajich J.E."/>
            <person name="Amses K."/>
            <person name="Simmons R."/>
            <person name="Seto K."/>
            <person name="Myers J."/>
            <person name="Bonds A."/>
            <person name="Quandt C.A."/>
            <person name="Barry K."/>
            <person name="Liu P."/>
            <person name="Grigoriev I."/>
            <person name="Longcore J.E."/>
            <person name="James T.Y."/>
        </authorList>
    </citation>
    <scope>NUCLEOTIDE SEQUENCE</scope>
    <source>
        <strain evidence="13">JEL0318</strain>
    </source>
</reference>
<comment type="subcellular location">
    <subcellularLocation>
        <location evidence="2">Cytoplasm</location>
    </subcellularLocation>
    <subcellularLocation>
        <location evidence="3">Golgi apparatus</location>
    </subcellularLocation>
    <subcellularLocation>
        <location evidence="1">Membrane</location>
        <topology evidence="1">Peripheral membrane protein</topology>
        <orientation evidence="1">Cytoplasmic side</orientation>
    </subcellularLocation>
</comment>
<protein>
    <submittedName>
        <fullName evidence="13">Vacuolar protein sorting-associated protein 5</fullName>
    </submittedName>
</protein>
<gene>
    <name evidence="13" type="primary">VPS5</name>
    <name evidence="13" type="ORF">HK097_011338</name>
</gene>
<evidence type="ECO:0000256" key="6">
    <source>
        <dbReference type="ARBA" id="ARBA00022490"/>
    </source>
</evidence>
<evidence type="ECO:0000256" key="2">
    <source>
        <dbReference type="ARBA" id="ARBA00004496"/>
    </source>
</evidence>
<dbReference type="PANTHER" id="PTHR10555:SF170">
    <property type="entry name" value="FI18122P1"/>
    <property type="match status" value="1"/>
</dbReference>
<evidence type="ECO:0000256" key="4">
    <source>
        <dbReference type="ARBA" id="ARBA00010883"/>
    </source>
</evidence>
<evidence type="ECO:0000256" key="11">
    <source>
        <dbReference type="SAM" id="Coils"/>
    </source>
</evidence>
<dbReference type="PANTHER" id="PTHR10555">
    <property type="entry name" value="SORTING NEXIN"/>
    <property type="match status" value="1"/>
</dbReference>
<evidence type="ECO:0000259" key="12">
    <source>
        <dbReference type="Pfam" id="PF09325"/>
    </source>
</evidence>
<keyword evidence="5" id="KW-0813">Transport</keyword>
<keyword evidence="14" id="KW-1185">Reference proteome</keyword>
<dbReference type="GO" id="GO:0005829">
    <property type="term" value="C:cytosol"/>
    <property type="evidence" value="ECO:0007669"/>
    <property type="project" value="GOC"/>
</dbReference>
<dbReference type="GO" id="GO:0030904">
    <property type="term" value="C:retromer complex"/>
    <property type="evidence" value="ECO:0007669"/>
    <property type="project" value="UniProtKB-ARBA"/>
</dbReference>
<feature type="domain" description="Sorting nexin/Vps5-like C-terminal" evidence="12">
    <location>
        <begin position="7"/>
        <end position="233"/>
    </location>
</feature>
<comment type="caution">
    <text evidence="13">The sequence shown here is derived from an EMBL/GenBank/DDBJ whole genome shotgun (WGS) entry which is preliminary data.</text>
</comment>
<evidence type="ECO:0000256" key="10">
    <source>
        <dbReference type="ARBA" id="ARBA00023136"/>
    </source>
</evidence>
<dbReference type="SUPFAM" id="SSF103657">
    <property type="entry name" value="BAR/IMD domain-like"/>
    <property type="match status" value="1"/>
</dbReference>
<accession>A0AAD5WZZ8</accession>
<name>A0AAD5WZZ8_9FUNG</name>
<keyword evidence="11" id="KW-0175">Coiled coil</keyword>
<evidence type="ECO:0000256" key="7">
    <source>
        <dbReference type="ARBA" id="ARBA00022553"/>
    </source>
</evidence>
<dbReference type="GO" id="GO:0042147">
    <property type="term" value="P:retrograde transport, endosome to Golgi"/>
    <property type="evidence" value="ECO:0007669"/>
    <property type="project" value="UniProtKB-ARBA"/>
</dbReference>
<dbReference type="GO" id="GO:0005794">
    <property type="term" value="C:Golgi apparatus"/>
    <property type="evidence" value="ECO:0007669"/>
    <property type="project" value="UniProtKB-SubCell"/>
</dbReference>